<dbReference type="Gene3D" id="1.25.10.10">
    <property type="entry name" value="Leucine-rich Repeat Variant"/>
    <property type="match status" value="1"/>
</dbReference>
<sequence>MATVLQTHLKAEKERLANPRRELYLKTVGKGGASSSLAQPKKQDKGKGPPRCGAMKVHPNKEITQFRRFYDRGDLPIRVSFAGATRRVQWKADIAKLDFHHYLPIFVDGLREKTEPYRFLAFAGTKDLLANGGDRILPVIPQIIIPIKTALNTRDPEIICPLLQVLQQLVQSGDMIGEALVPYYRQILPVFNLFKNKNVNNGDAIDYGQRKRDNLGDLIEETLELFEINGGDDAFINIKYMIPTYESHVLN</sequence>
<dbReference type="GO" id="GO:0051879">
    <property type="term" value="F:Hsp90 protein binding"/>
    <property type="evidence" value="ECO:0007669"/>
    <property type="project" value="TreeGrafter"/>
</dbReference>
<dbReference type="GO" id="GO:0030544">
    <property type="term" value="F:Hsp70 protein binding"/>
    <property type="evidence" value="ECO:0007669"/>
    <property type="project" value="TreeGrafter"/>
</dbReference>
<protein>
    <submittedName>
        <fullName evidence="2">Uncharacterized protein</fullName>
    </submittedName>
</protein>
<dbReference type="Proteomes" id="UP000290189">
    <property type="component" value="Unassembled WGS sequence"/>
</dbReference>
<dbReference type="SUPFAM" id="SSF48371">
    <property type="entry name" value="ARM repeat"/>
    <property type="match status" value="1"/>
</dbReference>
<accession>A0A0G4IKS4</accession>
<dbReference type="Pfam" id="PF10274">
    <property type="entry name" value="ParcG"/>
    <property type="match status" value="1"/>
</dbReference>
<evidence type="ECO:0000313" key="5">
    <source>
        <dbReference type="Proteomes" id="UP000290189"/>
    </source>
</evidence>
<gene>
    <name evidence="2" type="ORF">PBRA_004491</name>
    <name evidence="3" type="ORF">PLBR_LOCUS7257</name>
</gene>
<geneLocation type="mitochondrion" evidence="3"/>
<dbReference type="AlphaFoldDB" id="A0A0G4IKS4"/>
<organism evidence="2 4">
    <name type="scientific">Plasmodiophora brassicae</name>
    <name type="common">Clubroot disease agent</name>
    <dbReference type="NCBI Taxonomy" id="37360"/>
    <lineage>
        <taxon>Eukaryota</taxon>
        <taxon>Sar</taxon>
        <taxon>Rhizaria</taxon>
        <taxon>Endomyxa</taxon>
        <taxon>Phytomyxea</taxon>
        <taxon>Plasmodiophorida</taxon>
        <taxon>Plasmodiophoridae</taxon>
        <taxon>Plasmodiophora</taxon>
    </lineage>
</organism>
<keyword evidence="3" id="KW-0496">Mitochondrion</keyword>
<dbReference type="PANTHER" id="PTHR21207">
    <property type="entry name" value="PARKIN COREGULATED GENE PROTEIN PARK2 COREGULATED"/>
    <property type="match status" value="1"/>
</dbReference>
<dbReference type="InterPro" id="IPR011989">
    <property type="entry name" value="ARM-like"/>
</dbReference>
<reference evidence="3 5" key="2">
    <citation type="submission" date="2018-03" db="EMBL/GenBank/DDBJ databases">
        <authorList>
            <person name="Fogelqvist J."/>
        </authorList>
    </citation>
    <scope>NUCLEOTIDE SEQUENCE [LARGE SCALE GENOMIC DNA]</scope>
</reference>
<dbReference type="OMA" id="INGPIHE"/>
<name>A0A0G4IKS4_PLABS</name>
<proteinExistence type="predicted"/>
<evidence type="ECO:0000256" key="1">
    <source>
        <dbReference type="SAM" id="MobiDB-lite"/>
    </source>
</evidence>
<feature type="region of interest" description="Disordered" evidence="1">
    <location>
        <begin position="29"/>
        <end position="51"/>
    </location>
</feature>
<evidence type="ECO:0000313" key="2">
    <source>
        <dbReference type="EMBL" id="CEO95778.1"/>
    </source>
</evidence>
<dbReference type="InterPro" id="IPR019399">
    <property type="entry name" value="Parkin_co-regulated_protein"/>
</dbReference>
<dbReference type="STRING" id="37360.A0A0G4IKS4"/>
<dbReference type="EMBL" id="CDSF01000035">
    <property type="protein sequence ID" value="CEO95778.1"/>
    <property type="molecule type" value="Genomic_DNA"/>
</dbReference>
<reference evidence="2 4" key="1">
    <citation type="submission" date="2015-02" db="EMBL/GenBank/DDBJ databases">
        <authorList>
            <person name="Chooi Y.-H."/>
        </authorList>
    </citation>
    <scope>NUCLEOTIDE SEQUENCE [LARGE SCALE GENOMIC DNA]</scope>
    <source>
        <strain evidence="2">E3</strain>
    </source>
</reference>
<keyword evidence="4" id="KW-1185">Reference proteome</keyword>
<dbReference type="EMBL" id="OVEO01000013">
    <property type="protein sequence ID" value="SPR00042.1"/>
    <property type="molecule type" value="Genomic_DNA"/>
</dbReference>
<dbReference type="InterPro" id="IPR016024">
    <property type="entry name" value="ARM-type_fold"/>
</dbReference>
<dbReference type="PANTHER" id="PTHR21207:SF2">
    <property type="entry name" value="PARKIN COREGULATED GENE PROTEIN"/>
    <property type="match status" value="1"/>
</dbReference>
<evidence type="ECO:0000313" key="3">
    <source>
        <dbReference type="EMBL" id="SPR00042.1"/>
    </source>
</evidence>
<evidence type="ECO:0000313" key="4">
    <source>
        <dbReference type="Proteomes" id="UP000039324"/>
    </source>
</evidence>
<dbReference type="OrthoDB" id="5954824at2759"/>
<dbReference type="Proteomes" id="UP000039324">
    <property type="component" value="Unassembled WGS sequence"/>
</dbReference>